<gene>
    <name evidence="1" type="ORF">E2C01_089809</name>
</gene>
<dbReference type="EMBL" id="VSRR010099355">
    <property type="protein sequence ID" value="MPC94632.1"/>
    <property type="molecule type" value="Genomic_DNA"/>
</dbReference>
<accession>A0A5B7JEM0</accession>
<name>A0A5B7JEM0_PORTR</name>
<organism evidence="1 2">
    <name type="scientific">Portunus trituberculatus</name>
    <name type="common">Swimming crab</name>
    <name type="synonym">Neptunus trituberculatus</name>
    <dbReference type="NCBI Taxonomy" id="210409"/>
    <lineage>
        <taxon>Eukaryota</taxon>
        <taxon>Metazoa</taxon>
        <taxon>Ecdysozoa</taxon>
        <taxon>Arthropoda</taxon>
        <taxon>Crustacea</taxon>
        <taxon>Multicrustacea</taxon>
        <taxon>Malacostraca</taxon>
        <taxon>Eumalacostraca</taxon>
        <taxon>Eucarida</taxon>
        <taxon>Decapoda</taxon>
        <taxon>Pleocyemata</taxon>
        <taxon>Brachyura</taxon>
        <taxon>Eubrachyura</taxon>
        <taxon>Portunoidea</taxon>
        <taxon>Portunidae</taxon>
        <taxon>Portuninae</taxon>
        <taxon>Portunus</taxon>
    </lineage>
</organism>
<dbReference type="Proteomes" id="UP000324222">
    <property type="component" value="Unassembled WGS sequence"/>
</dbReference>
<protein>
    <submittedName>
        <fullName evidence="1">Uncharacterized protein</fullName>
    </submittedName>
</protein>
<reference evidence="1 2" key="1">
    <citation type="submission" date="2019-05" db="EMBL/GenBank/DDBJ databases">
        <title>Another draft genome of Portunus trituberculatus and its Hox gene families provides insights of decapod evolution.</title>
        <authorList>
            <person name="Jeong J.-H."/>
            <person name="Song I."/>
            <person name="Kim S."/>
            <person name="Choi T."/>
            <person name="Kim D."/>
            <person name="Ryu S."/>
            <person name="Kim W."/>
        </authorList>
    </citation>
    <scope>NUCLEOTIDE SEQUENCE [LARGE SCALE GENOMIC DNA]</scope>
    <source>
        <tissue evidence="1">Muscle</tissue>
    </source>
</reference>
<dbReference type="AlphaFoldDB" id="A0A5B7JEM0"/>
<comment type="caution">
    <text evidence="1">The sequence shown here is derived from an EMBL/GenBank/DDBJ whole genome shotgun (WGS) entry which is preliminary data.</text>
</comment>
<sequence>MLMFDDNGLCDHHVKGVSVRIHNCDANLIPFVPGCFTGCPHHTLTTPGSDSHSPPPTSHPDYIRVSALPNQPHFIYPCHIRRCSSLTYLAMQAVLSIAWCFRIL</sequence>
<evidence type="ECO:0000313" key="1">
    <source>
        <dbReference type="EMBL" id="MPC94632.1"/>
    </source>
</evidence>
<proteinExistence type="predicted"/>
<evidence type="ECO:0000313" key="2">
    <source>
        <dbReference type="Proteomes" id="UP000324222"/>
    </source>
</evidence>
<keyword evidence="2" id="KW-1185">Reference proteome</keyword>